<dbReference type="Gene3D" id="1.10.1740.10">
    <property type="match status" value="1"/>
</dbReference>
<dbReference type="GO" id="GO:0016987">
    <property type="term" value="F:sigma factor activity"/>
    <property type="evidence" value="ECO:0007669"/>
    <property type="project" value="UniProtKB-KW"/>
</dbReference>
<name>A0A430ACI0_9ENTE</name>
<dbReference type="NCBIfam" id="TIGR02937">
    <property type="entry name" value="sigma70-ECF"/>
    <property type="match status" value="1"/>
</dbReference>
<dbReference type="RefSeq" id="WP_126830659.1">
    <property type="nucleotide sequence ID" value="NZ_CBCRYB010000012.1"/>
</dbReference>
<evidence type="ECO:0000256" key="1">
    <source>
        <dbReference type="ARBA" id="ARBA00010641"/>
    </source>
</evidence>
<evidence type="ECO:0000256" key="3">
    <source>
        <dbReference type="ARBA" id="ARBA00023082"/>
    </source>
</evidence>
<dbReference type="SUPFAM" id="SSF88659">
    <property type="entry name" value="Sigma3 and sigma4 domains of RNA polymerase sigma factors"/>
    <property type="match status" value="1"/>
</dbReference>
<dbReference type="GO" id="GO:0006352">
    <property type="term" value="P:DNA-templated transcription initiation"/>
    <property type="evidence" value="ECO:0007669"/>
    <property type="project" value="InterPro"/>
</dbReference>
<keyword evidence="3" id="KW-0731">Sigma factor</keyword>
<dbReference type="InterPro" id="IPR013249">
    <property type="entry name" value="RNA_pol_sigma70_r4_t2"/>
</dbReference>
<dbReference type="PANTHER" id="PTHR43133">
    <property type="entry name" value="RNA POLYMERASE ECF-TYPE SIGMA FACTO"/>
    <property type="match status" value="1"/>
</dbReference>
<evidence type="ECO:0000313" key="7">
    <source>
        <dbReference type="EMBL" id="RSU04916.1"/>
    </source>
</evidence>
<dbReference type="InterPro" id="IPR039425">
    <property type="entry name" value="RNA_pol_sigma-70-like"/>
</dbReference>
<reference evidence="7 8" key="1">
    <citation type="submission" date="2017-05" db="EMBL/GenBank/DDBJ databases">
        <title>Vagococcus spp. assemblies.</title>
        <authorList>
            <person name="Gulvik C.A."/>
        </authorList>
    </citation>
    <scope>NUCLEOTIDE SEQUENCE [LARGE SCALE GENOMIC DNA]</scope>
    <source>
        <strain evidence="7 8">CCUG 41755</strain>
    </source>
</reference>
<dbReference type="InterPro" id="IPR013324">
    <property type="entry name" value="RNA_pol_sigma_r3/r4-like"/>
</dbReference>
<sequence length="156" mass="18859">MNLTNYEKEVMAILNELIGYLIKNGCGEQDAKDIAQDTIVKILEIEDVLPYNKIRPWIFRVGINLYYNLYNRKKRYQEILHQQYYSPEWLELKVDYTELHEALEKLELKEVILLLLKYEEGLSFDEIGFILNRPKESLKTELYRIRKKLRRIMEAR</sequence>
<keyword evidence="4" id="KW-0238">DNA-binding</keyword>
<dbReference type="Gene3D" id="1.10.10.10">
    <property type="entry name" value="Winged helix-like DNA-binding domain superfamily/Winged helix DNA-binding domain"/>
    <property type="match status" value="1"/>
</dbReference>
<keyword evidence="2" id="KW-0805">Transcription regulation</keyword>
<dbReference type="PANTHER" id="PTHR43133:SF52">
    <property type="entry name" value="ECF RNA POLYMERASE SIGMA FACTOR SIGL"/>
    <property type="match status" value="1"/>
</dbReference>
<dbReference type="EMBL" id="NGJY01000001">
    <property type="protein sequence ID" value="RSU04916.1"/>
    <property type="molecule type" value="Genomic_DNA"/>
</dbReference>
<dbReference type="InterPro" id="IPR036388">
    <property type="entry name" value="WH-like_DNA-bd_sf"/>
</dbReference>
<dbReference type="InterPro" id="IPR013325">
    <property type="entry name" value="RNA_pol_sigma_r2"/>
</dbReference>
<evidence type="ECO:0000259" key="6">
    <source>
        <dbReference type="Pfam" id="PF08281"/>
    </source>
</evidence>
<evidence type="ECO:0000313" key="8">
    <source>
        <dbReference type="Proteomes" id="UP000287101"/>
    </source>
</evidence>
<evidence type="ECO:0000256" key="2">
    <source>
        <dbReference type="ARBA" id="ARBA00023015"/>
    </source>
</evidence>
<dbReference type="Pfam" id="PF08281">
    <property type="entry name" value="Sigma70_r4_2"/>
    <property type="match status" value="1"/>
</dbReference>
<comment type="similarity">
    <text evidence="1">Belongs to the sigma-70 factor family. ECF subfamily.</text>
</comment>
<organism evidence="7 8">
    <name type="scientific">Vagococcus fessus</name>
    <dbReference type="NCBI Taxonomy" id="120370"/>
    <lineage>
        <taxon>Bacteria</taxon>
        <taxon>Bacillati</taxon>
        <taxon>Bacillota</taxon>
        <taxon>Bacilli</taxon>
        <taxon>Lactobacillales</taxon>
        <taxon>Enterococcaceae</taxon>
        <taxon>Vagococcus</taxon>
    </lineage>
</organism>
<dbReference type="AlphaFoldDB" id="A0A430ACI0"/>
<keyword evidence="5" id="KW-0804">Transcription</keyword>
<evidence type="ECO:0000256" key="5">
    <source>
        <dbReference type="ARBA" id="ARBA00023163"/>
    </source>
</evidence>
<dbReference type="SUPFAM" id="SSF88946">
    <property type="entry name" value="Sigma2 domain of RNA polymerase sigma factors"/>
    <property type="match status" value="1"/>
</dbReference>
<accession>A0A430ACI0</accession>
<comment type="caution">
    <text evidence="7">The sequence shown here is derived from an EMBL/GenBank/DDBJ whole genome shotgun (WGS) entry which is preliminary data.</text>
</comment>
<evidence type="ECO:0000256" key="4">
    <source>
        <dbReference type="ARBA" id="ARBA00023125"/>
    </source>
</evidence>
<proteinExistence type="inferred from homology"/>
<protein>
    <recommendedName>
        <fullName evidence="6">RNA polymerase sigma factor 70 region 4 type 2 domain-containing protein</fullName>
    </recommendedName>
</protein>
<feature type="domain" description="RNA polymerase sigma factor 70 region 4 type 2" evidence="6">
    <location>
        <begin position="98"/>
        <end position="149"/>
    </location>
</feature>
<gene>
    <name evidence="7" type="ORF">CBF31_02530</name>
</gene>
<dbReference type="OrthoDB" id="9784984at2"/>
<dbReference type="Proteomes" id="UP000287101">
    <property type="component" value="Unassembled WGS sequence"/>
</dbReference>
<dbReference type="InterPro" id="IPR014284">
    <property type="entry name" value="RNA_pol_sigma-70_dom"/>
</dbReference>
<keyword evidence="8" id="KW-1185">Reference proteome</keyword>
<dbReference type="GO" id="GO:0003677">
    <property type="term" value="F:DNA binding"/>
    <property type="evidence" value="ECO:0007669"/>
    <property type="project" value="UniProtKB-KW"/>
</dbReference>